<evidence type="ECO:0000313" key="2">
    <source>
        <dbReference type="EMBL" id="MBI6882378.1"/>
    </source>
</evidence>
<name>A0A8I1EBS0_PSEPU</name>
<comment type="caution">
    <text evidence="2">The sequence shown here is derived from an EMBL/GenBank/DDBJ whole genome shotgun (WGS) entry which is preliminary data.</text>
</comment>
<dbReference type="EMBL" id="JAEHTE010000001">
    <property type="protein sequence ID" value="MBI6882378.1"/>
    <property type="molecule type" value="Genomic_DNA"/>
</dbReference>
<organism evidence="2 3">
    <name type="scientific">Pseudomonas putida</name>
    <name type="common">Arthrobacter siderocapsulatus</name>
    <dbReference type="NCBI Taxonomy" id="303"/>
    <lineage>
        <taxon>Bacteria</taxon>
        <taxon>Pseudomonadati</taxon>
        <taxon>Pseudomonadota</taxon>
        <taxon>Gammaproteobacteria</taxon>
        <taxon>Pseudomonadales</taxon>
        <taxon>Pseudomonadaceae</taxon>
        <taxon>Pseudomonas</taxon>
    </lineage>
</organism>
<evidence type="ECO:0000256" key="1">
    <source>
        <dbReference type="SAM" id="MobiDB-lite"/>
    </source>
</evidence>
<proteinExistence type="predicted"/>
<dbReference type="Proteomes" id="UP000637061">
    <property type="component" value="Unassembled WGS sequence"/>
</dbReference>
<reference evidence="2" key="1">
    <citation type="submission" date="2020-12" db="EMBL/GenBank/DDBJ databases">
        <title>Enhanced detection system for hospital associated transmission using whole genome sequencing surveillance.</title>
        <authorList>
            <person name="Harrison L.H."/>
            <person name="Van Tyne D."/>
            <person name="Marsh J.W."/>
            <person name="Griffith M.P."/>
            <person name="Snyder D.J."/>
            <person name="Cooper V.S."/>
            <person name="Mustapha M."/>
        </authorList>
    </citation>
    <scope>NUCLEOTIDE SEQUENCE</scope>
    <source>
        <strain evidence="2">PSB00042</strain>
    </source>
</reference>
<gene>
    <name evidence="2" type="ORF">JEU22_00340</name>
</gene>
<dbReference type="AlphaFoldDB" id="A0A8I1EBS0"/>
<evidence type="ECO:0000313" key="3">
    <source>
        <dbReference type="Proteomes" id="UP000637061"/>
    </source>
</evidence>
<feature type="compositionally biased region" description="Polar residues" evidence="1">
    <location>
        <begin position="261"/>
        <end position="278"/>
    </location>
</feature>
<dbReference type="RefSeq" id="WP_198745999.1">
    <property type="nucleotide sequence ID" value="NZ_JAEHTE010000001.1"/>
</dbReference>
<protein>
    <submittedName>
        <fullName evidence="2">Uncharacterized protein</fullName>
    </submittedName>
</protein>
<feature type="region of interest" description="Disordered" evidence="1">
    <location>
        <begin position="253"/>
        <end position="280"/>
    </location>
</feature>
<sequence>MEQSGAKWSSSILKGIGASSLSIPGENQGGKIKQYVAALALAAVAAMASFAPGVAHAAGGPPQTIELAATYIYPDDVEPDPPQAWGSGLTDAQIAADNPFVEKYTIAERERDFIDSLDDKLNGDAKRFRNDPEAQAQAKAIAENNPITNSTAFKVVDAITSPLDAVVKYSTDEGSTANKYAGKAADVAGAAIKYSTLGPVALVSDGIDGLKAGVASIADGRDKEQAQAQAAVDASRERMARIYAEERARIAAEDKGPVITETASRVDQGASGSSGLETSNDDLDVLFKAAPDKAAKHENSSLSR</sequence>
<accession>A0A8I1EBS0</accession>